<dbReference type="EMBL" id="SJOL01005379">
    <property type="protein sequence ID" value="TGZ70426.1"/>
    <property type="molecule type" value="Genomic_DNA"/>
</dbReference>
<feature type="signal peptide" evidence="1">
    <location>
        <begin position="1"/>
        <end position="34"/>
    </location>
</feature>
<feature type="chain" id="PRO_5020262120" description="Secreted protein" evidence="1">
    <location>
        <begin position="35"/>
        <end position="112"/>
    </location>
</feature>
<sequence>MSRRGTRNTKTRRTRRVLSLLMMMMMMMMMTLTGQQNATCPPDLATVIHMANFNWTQNISQLCVELDRHHPDTWGATVGAHQRKASHSHALYVIKNTASIYLGQLGERLTDV</sequence>
<proteinExistence type="predicted"/>
<gene>
    <name evidence="2" type="ORF">CRM22_003205</name>
</gene>
<evidence type="ECO:0000256" key="1">
    <source>
        <dbReference type="SAM" id="SignalP"/>
    </source>
</evidence>
<organism evidence="2 3">
    <name type="scientific">Opisthorchis felineus</name>
    <dbReference type="NCBI Taxonomy" id="147828"/>
    <lineage>
        <taxon>Eukaryota</taxon>
        <taxon>Metazoa</taxon>
        <taxon>Spiralia</taxon>
        <taxon>Lophotrochozoa</taxon>
        <taxon>Platyhelminthes</taxon>
        <taxon>Trematoda</taxon>
        <taxon>Digenea</taxon>
        <taxon>Opisthorchiida</taxon>
        <taxon>Opisthorchiata</taxon>
        <taxon>Opisthorchiidae</taxon>
        <taxon>Opisthorchis</taxon>
    </lineage>
</organism>
<reference evidence="2 3" key="1">
    <citation type="journal article" date="2019" name="BMC Genomics">
        <title>New insights from Opisthorchis felineus genome: update on genomics of the epidemiologically important liver flukes.</title>
        <authorList>
            <person name="Ershov N.I."/>
            <person name="Mordvinov V.A."/>
            <person name="Prokhortchouk E.B."/>
            <person name="Pakharukova M.Y."/>
            <person name="Gunbin K.V."/>
            <person name="Ustyantsev K."/>
            <person name="Genaev M.A."/>
            <person name="Blinov A.G."/>
            <person name="Mazur A."/>
            <person name="Boulygina E."/>
            <person name="Tsygankova S."/>
            <person name="Khrameeva E."/>
            <person name="Chekanov N."/>
            <person name="Fan G."/>
            <person name="Xiao A."/>
            <person name="Zhang H."/>
            <person name="Xu X."/>
            <person name="Yang H."/>
            <person name="Solovyev V."/>
            <person name="Lee S.M."/>
            <person name="Liu X."/>
            <person name="Afonnikov D.A."/>
            <person name="Skryabin K.G."/>
        </authorList>
    </citation>
    <scope>NUCLEOTIDE SEQUENCE [LARGE SCALE GENOMIC DNA]</scope>
    <source>
        <strain evidence="2">AK-0245</strain>
        <tissue evidence="2">Whole organism</tissue>
    </source>
</reference>
<evidence type="ECO:0008006" key="4">
    <source>
        <dbReference type="Google" id="ProtNLM"/>
    </source>
</evidence>
<keyword evidence="3" id="KW-1185">Reference proteome</keyword>
<evidence type="ECO:0000313" key="2">
    <source>
        <dbReference type="EMBL" id="TGZ70426.1"/>
    </source>
</evidence>
<comment type="caution">
    <text evidence="2">The sequence shown here is derived from an EMBL/GenBank/DDBJ whole genome shotgun (WGS) entry which is preliminary data.</text>
</comment>
<protein>
    <recommendedName>
        <fullName evidence="4">Secreted protein</fullName>
    </recommendedName>
</protein>
<keyword evidence="1" id="KW-0732">Signal</keyword>
<dbReference type="Proteomes" id="UP000308267">
    <property type="component" value="Unassembled WGS sequence"/>
</dbReference>
<name>A0A4S2M2Y0_OPIFE</name>
<accession>A0A4S2M2Y0</accession>
<dbReference type="AlphaFoldDB" id="A0A4S2M2Y0"/>
<evidence type="ECO:0000313" key="3">
    <source>
        <dbReference type="Proteomes" id="UP000308267"/>
    </source>
</evidence>